<protein>
    <recommendedName>
        <fullName evidence="2">3-methyl-2-oxobutanoate dehydrogenase (2-methylpropanoyl-transferring)</fullName>
        <ecNumber evidence="2">1.2.4.4</ecNumber>
    </recommendedName>
</protein>
<dbReference type="AlphaFoldDB" id="A0A9W4WTD5"/>
<evidence type="ECO:0000256" key="1">
    <source>
        <dbReference type="ARBA" id="ARBA00001964"/>
    </source>
</evidence>
<dbReference type="InterPro" id="IPR029061">
    <property type="entry name" value="THDP-binding"/>
</dbReference>
<dbReference type="PANTHER" id="PTHR42980">
    <property type="entry name" value="2-OXOISOVALERATE DEHYDROGENASE SUBUNIT BETA-RELATED"/>
    <property type="match status" value="1"/>
</dbReference>
<dbReference type="Gene3D" id="3.40.50.970">
    <property type="match status" value="1"/>
</dbReference>
<evidence type="ECO:0000313" key="6">
    <source>
        <dbReference type="EMBL" id="CAI2184572.1"/>
    </source>
</evidence>
<dbReference type="Proteomes" id="UP001153678">
    <property type="component" value="Unassembled WGS sequence"/>
</dbReference>
<dbReference type="Gene3D" id="3.40.50.920">
    <property type="match status" value="1"/>
</dbReference>
<keyword evidence="7" id="KW-1185">Reference proteome</keyword>
<comment type="caution">
    <text evidence="6">The sequence shown here is derived from an EMBL/GenBank/DDBJ whole genome shotgun (WGS) entry which is preliminary data.</text>
</comment>
<organism evidence="6 7">
    <name type="scientific">Funneliformis geosporum</name>
    <dbReference type="NCBI Taxonomy" id="1117311"/>
    <lineage>
        <taxon>Eukaryota</taxon>
        <taxon>Fungi</taxon>
        <taxon>Fungi incertae sedis</taxon>
        <taxon>Mucoromycota</taxon>
        <taxon>Glomeromycotina</taxon>
        <taxon>Glomeromycetes</taxon>
        <taxon>Glomerales</taxon>
        <taxon>Glomeraceae</taxon>
        <taxon>Funneliformis</taxon>
    </lineage>
</organism>
<dbReference type="FunFam" id="3.40.50.970:FF:000001">
    <property type="entry name" value="Pyruvate dehydrogenase E1 beta subunit"/>
    <property type="match status" value="1"/>
</dbReference>
<dbReference type="SUPFAM" id="SSF52518">
    <property type="entry name" value="Thiamin diphosphate-binding fold (THDP-binding)"/>
    <property type="match status" value="1"/>
</dbReference>
<comment type="cofactor">
    <cofactor evidence="1">
        <name>thiamine diphosphate</name>
        <dbReference type="ChEBI" id="CHEBI:58937"/>
    </cofactor>
</comment>
<feature type="domain" description="Transketolase-like pyrimidine-binding" evidence="5">
    <location>
        <begin position="65"/>
        <end position="261"/>
    </location>
</feature>
<accession>A0A9W4WTD5</accession>
<dbReference type="Pfam" id="PF02779">
    <property type="entry name" value="Transket_pyr"/>
    <property type="match status" value="1"/>
</dbReference>
<evidence type="ECO:0000313" key="7">
    <source>
        <dbReference type="Proteomes" id="UP001153678"/>
    </source>
</evidence>
<proteinExistence type="predicted"/>
<reference evidence="6" key="1">
    <citation type="submission" date="2022-08" db="EMBL/GenBank/DDBJ databases">
        <authorList>
            <person name="Kallberg Y."/>
            <person name="Tangrot J."/>
            <person name="Rosling A."/>
        </authorList>
    </citation>
    <scope>NUCLEOTIDE SEQUENCE</scope>
    <source>
        <strain evidence="6">Wild A</strain>
    </source>
</reference>
<keyword evidence="3" id="KW-0560">Oxidoreductase</keyword>
<dbReference type="SMART" id="SM00861">
    <property type="entry name" value="Transket_pyr"/>
    <property type="match status" value="1"/>
</dbReference>
<dbReference type="Pfam" id="PF02780">
    <property type="entry name" value="Transketolase_C"/>
    <property type="match status" value="1"/>
</dbReference>
<dbReference type="InterPro" id="IPR033248">
    <property type="entry name" value="Transketolase_C"/>
</dbReference>
<dbReference type="FunFam" id="3.40.50.920:FF:000001">
    <property type="entry name" value="Pyruvate dehydrogenase E1 beta subunit"/>
    <property type="match status" value="1"/>
</dbReference>
<comment type="catalytic activity">
    <reaction evidence="4">
        <text>N(6)-[(R)-lipoyl]-L-lysyl-[protein] + 3-methyl-2-oxobutanoate + H(+) = N(6)-[(R)-S(8)-2-methylpropanoyldihydrolipoyl]-L-lysyl-[protein] + CO2</text>
        <dbReference type="Rhea" id="RHEA:13457"/>
        <dbReference type="Rhea" id="RHEA-COMP:10474"/>
        <dbReference type="Rhea" id="RHEA-COMP:10497"/>
        <dbReference type="ChEBI" id="CHEBI:11851"/>
        <dbReference type="ChEBI" id="CHEBI:15378"/>
        <dbReference type="ChEBI" id="CHEBI:16526"/>
        <dbReference type="ChEBI" id="CHEBI:83099"/>
        <dbReference type="ChEBI" id="CHEBI:83142"/>
        <dbReference type="EC" id="1.2.4.4"/>
    </reaction>
    <physiologicalReaction direction="left-to-right" evidence="4">
        <dbReference type="Rhea" id="RHEA:13458"/>
    </physiologicalReaction>
</comment>
<dbReference type="GO" id="GO:0006091">
    <property type="term" value="P:generation of precursor metabolites and energy"/>
    <property type="evidence" value="ECO:0007669"/>
    <property type="project" value="UniProtKB-ARBA"/>
</dbReference>
<gene>
    <name evidence="6" type="ORF">FWILDA_LOCUS11644</name>
</gene>
<evidence type="ECO:0000256" key="3">
    <source>
        <dbReference type="ARBA" id="ARBA00023002"/>
    </source>
</evidence>
<dbReference type="InterPro" id="IPR009014">
    <property type="entry name" value="Transketo_C/PFOR_II"/>
</dbReference>
<dbReference type="EC" id="1.2.4.4" evidence="2"/>
<dbReference type="SUPFAM" id="SSF52922">
    <property type="entry name" value="TK C-terminal domain-like"/>
    <property type="match status" value="1"/>
</dbReference>
<sequence>MRISRLTSLLLPNFTNIPNKSIIRNQLIKKASFHATSLFLQKTNTPPSAEGFMPGVSQSRETKKMNMFQAINDAMSIALATDETAGRFIFGEDVAFGGVFRCTLGLAETFESLELNILVFAESSPTSTAGRDRVFNTPLSEQGIVGFGIGMAAMGHTAIAEIQFADYIFPAFDQLVNEASKYRYRSGGIFNVGGLTVRSPCLAVGHGGHYHSQSPEAYFTHTPGLKVIMPRSPIQAKGLLLASIRDRNPVIFFEPKILYRAAIEQVPLVDYELPLGKAEILKSGKDVTVVGYGSLIYVLENSIQLAEKTFPGLSCELIDLRSLLPWDVDTVAKSVNKTGRLVIAHEAPQTSGFAAEVATSIMERCFLRLEAPVQRVCGWDTPFPLVFEKFYVPDMIRCYDAIKEILEY</sequence>
<evidence type="ECO:0000259" key="5">
    <source>
        <dbReference type="SMART" id="SM00861"/>
    </source>
</evidence>
<dbReference type="EMBL" id="CAMKVN010003380">
    <property type="protein sequence ID" value="CAI2184572.1"/>
    <property type="molecule type" value="Genomic_DNA"/>
</dbReference>
<evidence type="ECO:0000256" key="2">
    <source>
        <dbReference type="ARBA" id="ARBA00012277"/>
    </source>
</evidence>
<dbReference type="OrthoDB" id="878at2759"/>
<dbReference type="GO" id="GO:0009083">
    <property type="term" value="P:branched-chain amino acid catabolic process"/>
    <property type="evidence" value="ECO:0007669"/>
    <property type="project" value="TreeGrafter"/>
</dbReference>
<dbReference type="PANTHER" id="PTHR42980:SF1">
    <property type="entry name" value="2-OXOISOVALERATE DEHYDROGENASE SUBUNIT BETA, MITOCHONDRIAL"/>
    <property type="match status" value="1"/>
</dbReference>
<dbReference type="GO" id="GO:0007584">
    <property type="term" value="P:response to nutrient"/>
    <property type="evidence" value="ECO:0007669"/>
    <property type="project" value="TreeGrafter"/>
</dbReference>
<dbReference type="GO" id="GO:0003863">
    <property type="term" value="F:branched-chain 2-oxo acid dehydrogenase activity"/>
    <property type="evidence" value="ECO:0007669"/>
    <property type="project" value="UniProtKB-EC"/>
</dbReference>
<evidence type="ECO:0000256" key="4">
    <source>
        <dbReference type="ARBA" id="ARBA00051764"/>
    </source>
</evidence>
<dbReference type="CDD" id="cd07036">
    <property type="entry name" value="TPP_PYR_E1-PDHc-beta_like"/>
    <property type="match status" value="1"/>
</dbReference>
<name>A0A9W4WTD5_9GLOM</name>
<dbReference type="InterPro" id="IPR005475">
    <property type="entry name" value="Transketolase-like_Pyr-bd"/>
</dbReference>